<evidence type="ECO:0000313" key="4">
    <source>
        <dbReference type="Proteomes" id="UP000488956"/>
    </source>
</evidence>
<evidence type="ECO:0008006" key="5">
    <source>
        <dbReference type="Google" id="ProtNLM"/>
    </source>
</evidence>
<evidence type="ECO:0000313" key="1">
    <source>
        <dbReference type="EMBL" id="KAE9117319.1"/>
    </source>
</evidence>
<name>A0A6G0P509_9STRA</name>
<organism evidence="2 3">
    <name type="scientific">Phytophthora fragariae</name>
    <dbReference type="NCBI Taxonomy" id="53985"/>
    <lineage>
        <taxon>Eukaryota</taxon>
        <taxon>Sar</taxon>
        <taxon>Stramenopiles</taxon>
        <taxon>Oomycota</taxon>
        <taxon>Peronosporomycetes</taxon>
        <taxon>Peronosporales</taxon>
        <taxon>Peronosporaceae</taxon>
        <taxon>Phytophthora</taxon>
    </lineage>
</organism>
<comment type="caution">
    <text evidence="2">The sequence shown here is derived from an EMBL/GenBank/DDBJ whole genome shotgun (WGS) entry which is preliminary data.</text>
</comment>
<dbReference type="AlphaFoldDB" id="A0A6G0P509"/>
<dbReference type="InterPro" id="IPR052727">
    <property type="entry name" value="Rab4/Rab5_effector"/>
</dbReference>
<dbReference type="PANTHER" id="PTHR13510:SF44">
    <property type="entry name" value="RABENOSYN-5"/>
    <property type="match status" value="1"/>
</dbReference>
<evidence type="ECO:0000313" key="3">
    <source>
        <dbReference type="Proteomes" id="UP000476176"/>
    </source>
</evidence>
<dbReference type="EMBL" id="QXGC01000434">
    <property type="protein sequence ID" value="KAE9235714.1"/>
    <property type="molecule type" value="Genomic_DNA"/>
</dbReference>
<dbReference type="PANTHER" id="PTHR13510">
    <property type="entry name" value="FYVE-FINGER-CONTAINING RAB5 EFFECTOR PROTEIN RABENOSYN-5-RELATED"/>
    <property type="match status" value="1"/>
</dbReference>
<evidence type="ECO:0000313" key="2">
    <source>
        <dbReference type="EMBL" id="KAE9235714.1"/>
    </source>
</evidence>
<dbReference type="Proteomes" id="UP000476176">
    <property type="component" value="Unassembled WGS sequence"/>
</dbReference>
<dbReference type="Proteomes" id="UP000488956">
    <property type="component" value="Unassembled WGS sequence"/>
</dbReference>
<dbReference type="EMBL" id="QXFX01000396">
    <property type="protein sequence ID" value="KAE9117319.1"/>
    <property type="molecule type" value="Genomic_DNA"/>
</dbReference>
<accession>A0A6G0P509</accession>
<reference evidence="3 4" key="1">
    <citation type="submission" date="2018-09" db="EMBL/GenBank/DDBJ databases">
        <title>Genomic investigation of the strawberry pathogen Phytophthora fragariae indicates pathogenicity is determined by transcriptional variation in three key races.</title>
        <authorList>
            <person name="Adams T.M."/>
            <person name="Armitage A.D."/>
            <person name="Sobczyk M.K."/>
            <person name="Bates H.J."/>
            <person name="Dunwell J.M."/>
            <person name="Nellist C.F."/>
            <person name="Harrison R.J."/>
        </authorList>
    </citation>
    <scope>NUCLEOTIDE SEQUENCE [LARGE SCALE GENOMIC DNA]</scope>
    <source>
        <strain evidence="2 3">BC-23</strain>
        <strain evidence="1 4">ONT-3</strain>
    </source>
</reference>
<dbReference type="InterPro" id="IPR023393">
    <property type="entry name" value="START-like_dom_sf"/>
</dbReference>
<gene>
    <name evidence="2" type="ORF">PF004_g9049</name>
    <name evidence="1" type="ORF">PF010_g8658</name>
</gene>
<sequence>MARGAVFASPFKAVTISAPDTNQLQAVAKTILQANFERYRRFMDVDEGRVDPNEWKLVRTKDQVGVYLERPSRKTFSPFQVHPVAVQSVLQPLLCVGPTPGTLDNVMLGVASREDSNDLSRAAVLSTLQTPTTADPFQSVAVKWTELDVRLKSMGLVKNHDCVYVEATGIQHLPSGERVGYQLLHSVDIREAHKLPGRVRAQLSLCSFFRQVAGSLVFVYTLGMMEPMSDRARRVVLPHFVNTLLSTFKGVPSTKSSRVSDTLSTRYSELKKCENCITCSQRSRRRTSSVCNVCSGSVCNSCTVVTKLSFMTPELDMVQREFMFCSSCANEEDVSDFSFRSSEFVTPRRRVCSIVETVKG</sequence>
<proteinExistence type="predicted"/>
<dbReference type="Gene3D" id="3.30.530.20">
    <property type="match status" value="1"/>
</dbReference>
<protein>
    <recommendedName>
        <fullName evidence="5">FYVE-type domain-containing protein</fullName>
    </recommendedName>
</protein>